<dbReference type="EnsemblPlants" id="ORUFI02G27560.1">
    <property type="protein sequence ID" value="ORUFI02G27560.1"/>
    <property type="gene ID" value="ORUFI02G27560"/>
</dbReference>
<protein>
    <submittedName>
        <fullName evidence="2">Uncharacterized protein</fullName>
    </submittedName>
</protein>
<dbReference type="Proteomes" id="UP000008022">
    <property type="component" value="Unassembled WGS sequence"/>
</dbReference>
<proteinExistence type="predicted"/>
<feature type="region of interest" description="Disordered" evidence="1">
    <location>
        <begin position="117"/>
        <end position="153"/>
    </location>
</feature>
<dbReference type="AlphaFoldDB" id="A0A0E0NIJ1"/>
<feature type="compositionally biased region" description="Basic and acidic residues" evidence="1">
    <location>
        <begin position="133"/>
        <end position="153"/>
    </location>
</feature>
<dbReference type="Gramene" id="ORUFI02G27560.1">
    <property type="protein sequence ID" value="ORUFI02G27560.1"/>
    <property type="gene ID" value="ORUFI02G27560"/>
</dbReference>
<reference evidence="3" key="1">
    <citation type="submission" date="2013-06" db="EMBL/GenBank/DDBJ databases">
        <authorList>
            <person name="Zhao Q."/>
        </authorList>
    </citation>
    <scope>NUCLEOTIDE SEQUENCE</scope>
    <source>
        <strain evidence="3">cv. W1943</strain>
    </source>
</reference>
<evidence type="ECO:0000256" key="1">
    <source>
        <dbReference type="SAM" id="MobiDB-lite"/>
    </source>
</evidence>
<organism evidence="2 3">
    <name type="scientific">Oryza rufipogon</name>
    <name type="common">Brownbeard rice</name>
    <name type="synonym">Asian wild rice</name>
    <dbReference type="NCBI Taxonomy" id="4529"/>
    <lineage>
        <taxon>Eukaryota</taxon>
        <taxon>Viridiplantae</taxon>
        <taxon>Streptophyta</taxon>
        <taxon>Embryophyta</taxon>
        <taxon>Tracheophyta</taxon>
        <taxon>Spermatophyta</taxon>
        <taxon>Magnoliopsida</taxon>
        <taxon>Liliopsida</taxon>
        <taxon>Poales</taxon>
        <taxon>Poaceae</taxon>
        <taxon>BOP clade</taxon>
        <taxon>Oryzoideae</taxon>
        <taxon>Oryzeae</taxon>
        <taxon>Oryzinae</taxon>
        <taxon>Oryza</taxon>
    </lineage>
</organism>
<accession>A0A0E0NIJ1</accession>
<feature type="region of interest" description="Disordered" evidence="1">
    <location>
        <begin position="1"/>
        <end position="53"/>
    </location>
</feature>
<dbReference type="HOGENOM" id="CLU_113887_0_0_1"/>
<name>A0A0E0NIJ1_ORYRU</name>
<evidence type="ECO:0000313" key="3">
    <source>
        <dbReference type="Proteomes" id="UP000008022"/>
    </source>
</evidence>
<evidence type="ECO:0000313" key="2">
    <source>
        <dbReference type="EnsemblPlants" id="ORUFI02G27560.1"/>
    </source>
</evidence>
<dbReference type="STRING" id="4529.A0A0E0NIJ1"/>
<dbReference type="OMA" id="PWAAQFM"/>
<reference evidence="2" key="2">
    <citation type="submission" date="2015-06" db="UniProtKB">
        <authorList>
            <consortium name="EnsemblPlants"/>
        </authorList>
    </citation>
    <scope>IDENTIFICATION</scope>
</reference>
<sequence length="153" mass="16673">MAEPEKAMGSPAAKELEKTPPPPATDGPSGDIMQRQYKKDADATHGTLVGDDADEARRLFLADVVERLDAARSIASNEPWAAQFMGVVGELACGIDTIKVESVKRLEARIREVCAAAQPRSPPGRLLPTRRPSLRERESREGRKGERRGERGS</sequence>
<keyword evidence="3" id="KW-1185">Reference proteome</keyword>